<keyword evidence="3" id="KW-1185">Reference proteome</keyword>
<feature type="compositionally biased region" description="Polar residues" evidence="1">
    <location>
        <begin position="23"/>
        <end position="46"/>
    </location>
</feature>
<dbReference type="OrthoDB" id="10367121at2759"/>
<dbReference type="AlphaFoldDB" id="A0A1J8QIQ5"/>
<evidence type="ECO:0000313" key="2">
    <source>
        <dbReference type="EMBL" id="OJA11620.1"/>
    </source>
</evidence>
<proteinExistence type="predicted"/>
<dbReference type="Proteomes" id="UP000183567">
    <property type="component" value="Unassembled WGS sequence"/>
</dbReference>
<evidence type="ECO:0000256" key="1">
    <source>
        <dbReference type="SAM" id="MobiDB-lite"/>
    </source>
</evidence>
<dbReference type="EMBL" id="LVVM01004995">
    <property type="protein sequence ID" value="OJA11620.1"/>
    <property type="molecule type" value="Genomic_DNA"/>
</dbReference>
<name>A0A1J8QIQ5_9AGAM</name>
<feature type="region of interest" description="Disordered" evidence="1">
    <location>
        <begin position="18"/>
        <end position="52"/>
    </location>
</feature>
<organism evidence="2 3">
    <name type="scientific">Rhizopogon vesiculosus</name>
    <dbReference type="NCBI Taxonomy" id="180088"/>
    <lineage>
        <taxon>Eukaryota</taxon>
        <taxon>Fungi</taxon>
        <taxon>Dikarya</taxon>
        <taxon>Basidiomycota</taxon>
        <taxon>Agaricomycotina</taxon>
        <taxon>Agaricomycetes</taxon>
        <taxon>Agaricomycetidae</taxon>
        <taxon>Boletales</taxon>
        <taxon>Suillineae</taxon>
        <taxon>Rhizopogonaceae</taxon>
        <taxon>Rhizopogon</taxon>
    </lineage>
</organism>
<comment type="caution">
    <text evidence="2">The sequence shown here is derived from an EMBL/GenBank/DDBJ whole genome shotgun (WGS) entry which is preliminary data.</text>
</comment>
<accession>A0A1J8QIQ5</accession>
<reference evidence="2 3" key="1">
    <citation type="submission" date="2016-03" db="EMBL/GenBank/DDBJ databases">
        <title>Comparative genomics of the ectomycorrhizal sister species Rhizopogon vinicolor and Rhizopogon vesiculosus (Basidiomycota: Boletales) reveals a divergence of the mating type B locus.</title>
        <authorList>
            <person name="Mujic A.B."/>
            <person name="Kuo A."/>
            <person name="Tritt A."/>
            <person name="Lipzen A."/>
            <person name="Chen C."/>
            <person name="Johnson J."/>
            <person name="Sharma A."/>
            <person name="Barry K."/>
            <person name="Grigoriev I.V."/>
            <person name="Spatafora J.W."/>
        </authorList>
    </citation>
    <scope>NUCLEOTIDE SEQUENCE [LARGE SCALE GENOMIC DNA]</scope>
    <source>
        <strain evidence="2 3">AM-OR11-056</strain>
    </source>
</reference>
<evidence type="ECO:0000313" key="3">
    <source>
        <dbReference type="Proteomes" id="UP000183567"/>
    </source>
</evidence>
<sequence>MLSIGIIKLTWSQAAHEHFASSDAGSTTQQPTRTDDQAASESNGPSTNPPAIAYPIMAFLRNRTAESWSSTGHRNTPLPHHHHHHRMRLGILAVADR</sequence>
<protein>
    <submittedName>
        <fullName evidence="2">Uncharacterized protein</fullName>
    </submittedName>
</protein>
<gene>
    <name evidence="2" type="ORF">AZE42_05478</name>
</gene>